<evidence type="ECO:0000256" key="1">
    <source>
        <dbReference type="SAM" id="MobiDB-lite"/>
    </source>
</evidence>
<protein>
    <recommendedName>
        <fullName evidence="2">JAB1/MPN/MOV34 metalloenzyme domain-containing protein</fullName>
    </recommendedName>
</protein>
<accession>A0A1C3KPQ2</accession>
<sequence length="515" mass="60213">MKIRHLGMTFLYFLYVKIVYECLNINKTIRKYHFRMPGRCGKILSLSHQRWTKNNSKYMHEKRGEKKQKMEKENKFLVSENDKKISINPLFNSLCKHVSVSETCLYNVQAFFNQVNRDNTTNKEFNENRNFCGILYGTYQDDKSVKIENVFFSQNISKKNYDVEYLLHSEDRKRADLLAKLLNLEIVGFLYSYPDIGIDLSESNKKKKDFIKINKKMKTLNDEENEVFIPMGGKEVLLSLMVMQQLGDNLKKRGKSREMQDRPGSEMQGEMQGETRGEGGEGGENASSYTALADVGDTKKKRSMKKKKGWNAKPFITLSVGMNKNSETIVVEAYEINYDLMKLIKNDIVKDMEKQNSILHFEKKEKERENEMKKKIKSFDSEIDLMNELFLKCKKHILIKKIALKKIDILFCVNNVPIISHQSSFNYFFPYPNNSNYYTILQIFNNMTKSLHNKKDIINIFRDFNFLFFLTNIFSMEHDFPCICAAVNNTNLSPNIPDQYVQILRSLSKSASTLM</sequence>
<dbReference type="VEuPathDB" id="PlasmoDB:POWCR01_060012000"/>
<dbReference type="VEuPathDB" id="PlasmoDB:PocGH01_06017100"/>
<dbReference type="EMBL" id="LT594510">
    <property type="protein sequence ID" value="SBT76072.1"/>
    <property type="molecule type" value="Genomic_DNA"/>
</dbReference>
<feature type="domain" description="JAB1/MPN/MOV34 metalloenzyme" evidence="2">
    <location>
        <begin position="96"/>
        <end position="203"/>
    </location>
</feature>
<feature type="region of interest" description="Disordered" evidence="1">
    <location>
        <begin position="251"/>
        <end position="287"/>
    </location>
</feature>
<reference evidence="3 4" key="1">
    <citation type="submission" date="2016-06" db="EMBL/GenBank/DDBJ databases">
        <authorList>
            <consortium name="Pathogen Informatics"/>
        </authorList>
    </citation>
    <scope>NUCLEOTIDE SEQUENCE [LARGE SCALE GENOMIC DNA]</scope>
    <source>
        <strain evidence="3">PowCR01</strain>
    </source>
</reference>
<dbReference type="GO" id="GO:0043130">
    <property type="term" value="F:ubiquitin binding"/>
    <property type="evidence" value="ECO:0007669"/>
    <property type="project" value="TreeGrafter"/>
</dbReference>
<dbReference type="OrthoDB" id="372413at2759"/>
<dbReference type="GO" id="GO:0006511">
    <property type="term" value="P:ubiquitin-dependent protein catabolic process"/>
    <property type="evidence" value="ECO:0007669"/>
    <property type="project" value="InterPro"/>
</dbReference>
<dbReference type="GO" id="GO:0008237">
    <property type="term" value="F:metallopeptidase activity"/>
    <property type="evidence" value="ECO:0007669"/>
    <property type="project" value="InterPro"/>
</dbReference>
<dbReference type="InterPro" id="IPR000555">
    <property type="entry name" value="JAMM/MPN+_dom"/>
</dbReference>
<dbReference type="Pfam" id="PF01398">
    <property type="entry name" value="JAB"/>
    <property type="match status" value="1"/>
</dbReference>
<dbReference type="Gene3D" id="3.40.140.10">
    <property type="entry name" value="Cytidine Deaminase, domain 2"/>
    <property type="match status" value="1"/>
</dbReference>
<name>A0A1C3KPQ2_PLAOA</name>
<dbReference type="GO" id="GO:0031625">
    <property type="term" value="F:ubiquitin protein ligase binding"/>
    <property type="evidence" value="ECO:0007669"/>
    <property type="project" value="TreeGrafter"/>
</dbReference>
<evidence type="ECO:0000259" key="2">
    <source>
        <dbReference type="Pfam" id="PF01398"/>
    </source>
</evidence>
<organism evidence="3 4">
    <name type="scientific">Plasmodium ovale</name>
    <name type="common">malaria parasite P. ovale</name>
    <dbReference type="NCBI Taxonomy" id="36330"/>
    <lineage>
        <taxon>Eukaryota</taxon>
        <taxon>Sar</taxon>
        <taxon>Alveolata</taxon>
        <taxon>Apicomplexa</taxon>
        <taxon>Aconoidasida</taxon>
        <taxon>Haemosporida</taxon>
        <taxon>Plasmodiidae</taxon>
        <taxon>Plasmodium</taxon>
        <taxon>Plasmodium (Plasmodium)</taxon>
    </lineage>
</organism>
<evidence type="ECO:0000313" key="4">
    <source>
        <dbReference type="Proteomes" id="UP000243200"/>
    </source>
</evidence>
<dbReference type="PANTHER" id="PTHR12710">
    <property type="entry name" value="NUCLEAR PROTEIN LOCALIZATION 4"/>
    <property type="match status" value="1"/>
</dbReference>
<proteinExistence type="predicted"/>
<dbReference type="Proteomes" id="UP000243200">
    <property type="component" value="Chromosome 6"/>
</dbReference>
<dbReference type="GO" id="GO:0005634">
    <property type="term" value="C:nucleus"/>
    <property type="evidence" value="ECO:0007669"/>
    <property type="project" value="TreeGrafter"/>
</dbReference>
<dbReference type="InterPro" id="IPR016563">
    <property type="entry name" value="Npl4"/>
</dbReference>
<evidence type="ECO:0000313" key="3">
    <source>
        <dbReference type="EMBL" id="SBT76072.1"/>
    </source>
</evidence>
<gene>
    <name evidence="3" type="primary">PowCR01_060012000</name>
    <name evidence="3" type="ORF">POWCR01_060012000</name>
</gene>
<dbReference type="PANTHER" id="PTHR12710:SF0">
    <property type="entry name" value="NUCLEAR PROTEIN LOCALIZATION PROTEIN 4 HOMOLOG"/>
    <property type="match status" value="1"/>
</dbReference>
<dbReference type="AlphaFoldDB" id="A0A1C3KPQ2"/>